<reference evidence="3 4" key="1">
    <citation type="submission" date="2020-07" db="EMBL/GenBank/DDBJ databases">
        <title>Pseudogemmobacter sp. nov., isolated from poultry manure in Taiwan.</title>
        <authorList>
            <person name="Lin S.-Y."/>
            <person name="Tang Y.-S."/>
            <person name="Young C.-C."/>
        </authorList>
    </citation>
    <scope>NUCLEOTIDE SEQUENCE [LARGE SCALE GENOMIC DNA]</scope>
    <source>
        <strain evidence="3 4">CC-YST710</strain>
    </source>
</reference>
<feature type="domain" description="HTH cro/C1-type" evidence="2">
    <location>
        <begin position="10"/>
        <end position="52"/>
    </location>
</feature>
<dbReference type="SMART" id="SM00530">
    <property type="entry name" value="HTH_XRE"/>
    <property type="match status" value="1"/>
</dbReference>
<accession>A0ABS8CSR1</accession>
<proteinExistence type="predicted"/>
<dbReference type="CDD" id="cd00093">
    <property type="entry name" value="HTH_XRE"/>
    <property type="match status" value="1"/>
</dbReference>
<dbReference type="Pfam" id="PF13560">
    <property type="entry name" value="HTH_31"/>
    <property type="match status" value="1"/>
</dbReference>
<dbReference type="InterPro" id="IPR001387">
    <property type="entry name" value="Cro/C1-type_HTH"/>
</dbReference>
<keyword evidence="1" id="KW-1133">Transmembrane helix</keyword>
<protein>
    <submittedName>
        <fullName evidence="3">Helix-turn-helix transcriptional regulator</fullName>
    </submittedName>
</protein>
<dbReference type="RefSeq" id="WP_226937855.1">
    <property type="nucleotide sequence ID" value="NZ_JACDXX010000064.1"/>
</dbReference>
<organism evidence="3 4">
    <name type="scientific">Pseudogemmobacter faecipullorum</name>
    <dbReference type="NCBI Taxonomy" id="2755041"/>
    <lineage>
        <taxon>Bacteria</taxon>
        <taxon>Pseudomonadati</taxon>
        <taxon>Pseudomonadota</taxon>
        <taxon>Alphaproteobacteria</taxon>
        <taxon>Rhodobacterales</taxon>
        <taxon>Paracoccaceae</taxon>
        <taxon>Pseudogemmobacter</taxon>
    </lineage>
</organism>
<gene>
    <name evidence="3" type="ORF">H0485_21015</name>
</gene>
<sequence>MNETDERKELRLIRKRIGLTQAAMAVRLNVSQSAYEKYERGERGIPAALLEKAQSLQKEYETGKRIALELAECARMAAEVKKRRFEGWIQGCWMLFFVSAAWLVLRIAVLQVGADFLRLGPNDEALGMGVSESLCI</sequence>
<name>A0ABS8CSR1_9RHOB</name>
<evidence type="ECO:0000256" key="1">
    <source>
        <dbReference type="SAM" id="Phobius"/>
    </source>
</evidence>
<dbReference type="SUPFAM" id="SSF47413">
    <property type="entry name" value="lambda repressor-like DNA-binding domains"/>
    <property type="match status" value="1"/>
</dbReference>
<dbReference type="Proteomes" id="UP001198571">
    <property type="component" value="Unassembled WGS sequence"/>
</dbReference>
<dbReference type="EMBL" id="JACDXX010000064">
    <property type="protein sequence ID" value="MCB5412444.1"/>
    <property type="molecule type" value="Genomic_DNA"/>
</dbReference>
<dbReference type="PROSITE" id="PS50943">
    <property type="entry name" value="HTH_CROC1"/>
    <property type="match status" value="1"/>
</dbReference>
<dbReference type="Gene3D" id="1.10.260.40">
    <property type="entry name" value="lambda repressor-like DNA-binding domains"/>
    <property type="match status" value="1"/>
</dbReference>
<evidence type="ECO:0000313" key="4">
    <source>
        <dbReference type="Proteomes" id="UP001198571"/>
    </source>
</evidence>
<evidence type="ECO:0000313" key="3">
    <source>
        <dbReference type="EMBL" id="MCB5412444.1"/>
    </source>
</evidence>
<evidence type="ECO:0000259" key="2">
    <source>
        <dbReference type="PROSITE" id="PS50943"/>
    </source>
</evidence>
<keyword evidence="1" id="KW-0472">Membrane</keyword>
<keyword evidence="4" id="KW-1185">Reference proteome</keyword>
<comment type="caution">
    <text evidence="3">The sequence shown here is derived from an EMBL/GenBank/DDBJ whole genome shotgun (WGS) entry which is preliminary data.</text>
</comment>
<feature type="transmembrane region" description="Helical" evidence="1">
    <location>
        <begin position="91"/>
        <end position="114"/>
    </location>
</feature>
<keyword evidence="1" id="KW-0812">Transmembrane</keyword>
<dbReference type="InterPro" id="IPR010982">
    <property type="entry name" value="Lambda_DNA-bd_dom_sf"/>
</dbReference>